<evidence type="ECO:0000256" key="1">
    <source>
        <dbReference type="ARBA" id="ARBA00004365"/>
    </source>
</evidence>
<dbReference type="EMBL" id="CP159510">
    <property type="protein sequence ID" value="XCJ15636.1"/>
    <property type="molecule type" value="Genomic_DNA"/>
</dbReference>
<reference evidence="6" key="1">
    <citation type="submission" date="2024-06" db="EMBL/GenBank/DDBJ databases">
        <authorList>
            <person name="Fan A."/>
            <person name="Zhang F.Y."/>
            <person name="Zhang L."/>
        </authorList>
    </citation>
    <scope>NUCLEOTIDE SEQUENCE</scope>
    <source>
        <strain evidence="6">Y61</strain>
    </source>
</reference>
<evidence type="ECO:0000259" key="4">
    <source>
        <dbReference type="Pfam" id="PF00669"/>
    </source>
</evidence>
<dbReference type="InterPro" id="IPR046358">
    <property type="entry name" value="Flagellin_C"/>
</dbReference>
<sequence>MRVTQGMMTNQILQNITQGYGRVADSQNQLASGKKITRPSQDPIVATMGISYRTDVGHVEQYRKNVTTAYKWLDSSDDALQQTDDVLNRIRELTVEASNGTHTAEQRQAIGTEVAELKQQLVTIGNTQVGGQYIFSGSDTANPPLVTGNDGTVTLRPDALSHPDLAVDVNDGISVSVNIAPDSVFSEDLFSDLDRLIGDLNNGNADEAAIGAHLGELDTHLDEVARAQAELGAKTNRVDMISNRLNQQKTIATKIMSNNEDVDYAETIIQLNQQQNIYNASLAVGARIIQTSLLDFLK</sequence>
<dbReference type="PANTHER" id="PTHR42792:SF1">
    <property type="entry name" value="FLAGELLAR HOOK-ASSOCIATED PROTEIN 3"/>
    <property type="match status" value="1"/>
</dbReference>
<proteinExistence type="inferred from homology"/>
<name>A0AAU8IB09_9BACL</name>
<accession>A0AAU8IB09</accession>
<feature type="domain" description="Flagellin C-terminal" evidence="5">
    <location>
        <begin position="216"/>
        <end position="297"/>
    </location>
</feature>
<evidence type="ECO:0000259" key="5">
    <source>
        <dbReference type="Pfam" id="PF00700"/>
    </source>
</evidence>
<dbReference type="InterPro" id="IPR013384">
    <property type="entry name" value="Flagell_FlgL"/>
</dbReference>
<feature type="domain" description="Flagellin N-terminal" evidence="4">
    <location>
        <begin position="6"/>
        <end position="140"/>
    </location>
</feature>
<dbReference type="Gene3D" id="1.20.1330.10">
    <property type="entry name" value="f41 fragment of flagellin, N-terminal domain"/>
    <property type="match status" value="1"/>
</dbReference>
<keyword evidence="6" id="KW-0966">Cell projection</keyword>
<dbReference type="Pfam" id="PF00700">
    <property type="entry name" value="Flagellin_C"/>
    <property type="match status" value="1"/>
</dbReference>
<evidence type="ECO:0000313" key="6">
    <source>
        <dbReference type="EMBL" id="XCJ15636.1"/>
    </source>
</evidence>
<keyword evidence="6" id="KW-0282">Flagellum</keyword>
<dbReference type="GO" id="GO:0071973">
    <property type="term" value="P:bacterial-type flagellum-dependent cell motility"/>
    <property type="evidence" value="ECO:0007669"/>
    <property type="project" value="InterPro"/>
</dbReference>
<dbReference type="Pfam" id="PF00669">
    <property type="entry name" value="Flagellin_N"/>
    <property type="match status" value="1"/>
</dbReference>
<protein>
    <submittedName>
        <fullName evidence="6">Flagellar hook-associated protein FlgL</fullName>
    </submittedName>
</protein>
<dbReference type="NCBIfam" id="TIGR02550">
    <property type="entry name" value="flagell_flgL"/>
    <property type="match status" value="1"/>
</dbReference>
<dbReference type="GO" id="GO:0005198">
    <property type="term" value="F:structural molecule activity"/>
    <property type="evidence" value="ECO:0007669"/>
    <property type="project" value="InterPro"/>
</dbReference>
<dbReference type="PANTHER" id="PTHR42792">
    <property type="entry name" value="FLAGELLIN"/>
    <property type="match status" value="1"/>
</dbReference>
<evidence type="ECO:0000256" key="3">
    <source>
        <dbReference type="ARBA" id="ARBA00023143"/>
    </source>
</evidence>
<organism evidence="6">
    <name type="scientific">Sporolactobacillus sp. Y61</name>
    <dbReference type="NCBI Taxonomy" id="3160863"/>
    <lineage>
        <taxon>Bacteria</taxon>
        <taxon>Bacillati</taxon>
        <taxon>Bacillota</taxon>
        <taxon>Bacilli</taxon>
        <taxon>Bacillales</taxon>
        <taxon>Sporolactobacillaceae</taxon>
        <taxon>Sporolactobacillus</taxon>
    </lineage>
</organism>
<comment type="similarity">
    <text evidence="2">Belongs to the bacterial flagellin family.</text>
</comment>
<dbReference type="InterPro" id="IPR001492">
    <property type="entry name" value="Flagellin"/>
</dbReference>
<dbReference type="InterPro" id="IPR001029">
    <property type="entry name" value="Flagellin_N"/>
</dbReference>
<comment type="subcellular location">
    <subcellularLocation>
        <location evidence="1">Bacterial flagellum</location>
    </subcellularLocation>
</comment>
<dbReference type="SUPFAM" id="SSF64518">
    <property type="entry name" value="Phase 1 flagellin"/>
    <property type="match status" value="1"/>
</dbReference>
<evidence type="ECO:0000256" key="2">
    <source>
        <dbReference type="ARBA" id="ARBA00005709"/>
    </source>
</evidence>
<dbReference type="GO" id="GO:0009424">
    <property type="term" value="C:bacterial-type flagellum hook"/>
    <property type="evidence" value="ECO:0007669"/>
    <property type="project" value="InterPro"/>
</dbReference>
<gene>
    <name evidence="6" type="primary">flgL</name>
    <name evidence="6" type="ORF">ABNN70_07780</name>
</gene>
<keyword evidence="3" id="KW-0975">Bacterial flagellum</keyword>
<keyword evidence="6" id="KW-0969">Cilium</keyword>
<dbReference type="AlphaFoldDB" id="A0AAU8IB09"/>
<dbReference type="RefSeq" id="WP_353947452.1">
    <property type="nucleotide sequence ID" value="NZ_CP159510.1"/>
</dbReference>